<evidence type="ECO:0000256" key="1">
    <source>
        <dbReference type="SAM" id="MobiDB-lite"/>
    </source>
</evidence>
<feature type="region of interest" description="Disordered" evidence="1">
    <location>
        <begin position="461"/>
        <end position="496"/>
    </location>
</feature>
<protein>
    <submittedName>
        <fullName evidence="3">Uncharacterized protein LOC119643405</fullName>
    </submittedName>
</protein>
<feature type="compositionally biased region" description="Acidic residues" evidence="1">
    <location>
        <begin position="485"/>
        <end position="495"/>
    </location>
</feature>
<organism evidence="2 3">
    <name type="scientific">Glossina fuscipes</name>
    <dbReference type="NCBI Taxonomy" id="7396"/>
    <lineage>
        <taxon>Eukaryota</taxon>
        <taxon>Metazoa</taxon>
        <taxon>Ecdysozoa</taxon>
        <taxon>Arthropoda</taxon>
        <taxon>Hexapoda</taxon>
        <taxon>Insecta</taxon>
        <taxon>Pterygota</taxon>
        <taxon>Neoptera</taxon>
        <taxon>Endopterygota</taxon>
        <taxon>Diptera</taxon>
        <taxon>Brachycera</taxon>
        <taxon>Muscomorpha</taxon>
        <taxon>Hippoboscoidea</taxon>
        <taxon>Glossinidae</taxon>
        <taxon>Glossina</taxon>
    </lineage>
</organism>
<dbReference type="KEGG" id="gfs:119643405"/>
<name>A0A9C6E0I1_9MUSC</name>
<dbReference type="RefSeq" id="XP_037898683.1">
    <property type="nucleotide sequence ID" value="XM_038042755.1"/>
</dbReference>
<keyword evidence="2" id="KW-1185">Reference proteome</keyword>
<reference evidence="3" key="1">
    <citation type="submission" date="2025-08" db="UniProtKB">
        <authorList>
            <consortium name="RefSeq"/>
        </authorList>
    </citation>
    <scope>IDENTIFICATION</scope>
    <source>
        <tissue evidence="3">Whole body pupa</tissue>
    </source>
</reference>
<feature type="region of interest" description="Disordered" evidence="1">
    <location>
        <begin position="276"/>
        <end position="304"/>
    </location>
</feature>
<dbReference type="Proteomes" id="UP000092443">
    <property type="component" value="Unplaced"/>
</dbReference>
<accession>A0A9C6E0I1</accession>
<evidence type="ECO:0000313" key="2">
    <source>
        <dbReference type="Proteomes" id="UP000092443"/>
    </source>
</evidence>
<evidence type="ECO:0000313" key="3">
    <source>
        <dbReference type="RefSeq" id="XP_037898683.1"/>
    </source>
</evidence>
<sequence>MLTPAFNVEDLTHLSYTRSKMWAAFLEKLMKNEDGKEINLVDIENEFKSDVGSNSGEDCASIEDKDATNKEIEPEVLNNMTNCSRLRMIFNKSGRFPEVSIQDDGSDNEDRHLLVDFVNQTLPIVSEHNRQMKESGLEQILNTFDTQKIEEKVGSWLKNYNMAKENFKELHDATAVLPKGGKVVDPETDLDSLHSGETARYIRSSRPRRVKSVSSSTMMIKTYCRVESTRKKLHEKYGCHQEFYESHLKAIRTRRMMKMANYRAHCLDEPRSMAAKRHKVLRRKRNRGRERSLSSDSDADCKKPHHFRSKIVSPYKKCCMLFTPTRCRAQSHNYQCQLSHVGCNHRLIECIANSSSSSSGTPTNSKRKSKRRLNQTSKLYLDPKPNKRECDNNCYSRFKLCTKYKNLTDTSIEEWFVENYSPKKSTKRDEKLKNEKPEISAKKCEHKKEKEYCNAKQKVDGKNATKAIPSNSSVSEKSKELANYDSDESSMTDDDLPSKIFLAEKEQKCIKLKPTKCSENTLPTKISNASTLKLKNRQRPIAMNTSKEEGAAAEAPNMFTNYSGNFTSQNHSNISITSVNFAKAQCVYNSTAIKESNNIARKRQFTTDYNAANSMEETSANNNNNIPKKQRMPKTIAVSSTSKSSPCEKVDSSTISRRHKSSCLPEYSSEESECAVVSSTTTFGNEPGKETAINNTKGILIYAPCQRSLKSQSDSKFFDVTQEHLSSIIGERAAENFFKYSGRRRFSSKSKVYFKPPPAEISPPDSDDDVFDCFDKCGDLYESFSHNSNDK</sequence>
<dbReference type="AlphaFoldDB" id="A0A9C6E0I1"/>
<feature type="compositionally biased region" description="Basic residues" evidence="1">
    <location>
        <begin position="276"/>
        <end position="288"/>
    </location>
</feature>
<gene>
    <name evidence="3" type="primary">LOC119643405</name>
</gene>
<feature type="region of interest" description="Disordered" evidence="1">
    <location>
        <begin position="354"/>
        <end position="382"/>
    </location>
</feature>
<dbReference type="GeneID" id="119643405"/>
<proteinExistence type="predicted"/>